<dbReference type="EnsemblMetazoa" id="LLOJ009067-RA">
    <property type="protein sequence ID" value="LLOJ009067-PA"/>
    <property type="gene ID" value="LLOJ009067"/>
</dbReference>
<feature type="domain" description="C2H2-type" evidence="8">
    <location>
        <begin position="203"/>
        <end position="230"/>
    </location>
</feature>
<dbReference type="InterPro" id="IPR013087">
    <property type="entry name" value="Znf_C2H2_type"/>
</dbReference>
<feature type="domain" description="C2H2-type" evidence="8">
    <location>
        <begin position="333"/>
        <end position="361"/>
    </location>
</feature>
<evidence type="ECO:0000256" key="7">
    <source>
        <dbReference type="PROSITE-ProRule" id="PRU00042"/>
    </source>
</evidence>
<keyword evidence="2" id="KW-0479">Metal-binding</keyword>
<feature type="domain" description="C2H2-type" evidence="8">
    <location>
        <begin position="273"/>
        <end position="301"/>
    </location>
</feature>
<dbReference type="GO" id="GO:0000981">
    <property type="term" value="F:DNA-binding transcription factor activity, RNA polymerase II-specific"/>
    <property type="evidence" value="ECO:0007669"/>
    <property type="project" value="TreeGrafter"/>
</dbReference>
<evidence type="ECO:0000256" key="4">
    <source>
        <dbReference type="ARBA" id="ARBA00022771"/>
    </source>
</evidence>
<evidence type="ECO:0000256" key="5">
    <source>
        <dbReference type="ARBA" id="ARBA00022833"/>
    </source>
</evidence>
<evidence type="ECO:0000259" key="8">
    <source>
        <dbReference type="PROSITE" id="PS50157"/>
    </source>
</evidence>
<feature type="domain" description="C2H2-type" evidence="8">
    <location>
        <begin position="92"/>
        <end position="119"/>
    </location>
</feature>
<feature type="domain" description="C2H2-type" evidence="8">
    <location>
        <begin position="119"/>
        <end position="147"/>
    </location>
</feature>
<dbReference type="PROSITE" id="PS50157">
    <property type="entry name" value="ZINC_FINGER_C2H2_2"/>
    <property type="match status" value="8"/>
</dbReference>
<evidence type="ECO:0000256" key="2">
    <source>
        <dbReference type="ARBA" id="ARBA00022723"/>
    </source>
</evidence>
<dbReference type="AlphaFoldDB" id="A0A1B0GKT2"/>
<dbReference type="InterPro" id="IPR036236">
    <property type="entry name" value="Znf_C2H2_sf"/>
</dbReference>
<dbReference type="GO" id="GO:0008270">
    <property type="term" value="F:zinc ion binding"/>
    <property type="evidence" value="ECO:0007669"/>
    <property type="project" value="UniProtKB-KW"/>
</dbReference>
<dbReference type="EMBL" id="AJWK01030971">
    <property type="status" value="NOT_ANNOTATED_CDS"/>
    <property type="molecule type" value="Genomic_DNA"/>
</dbReference>
<evidence type="ECO:0000313" key="9">
    <source>
        <dbReference type="EnsemblMetazoa" id="LLOJ009067-PA"/>
    </source>
</evidence>
<keyword evidence="3" id="KW-0677">Repeat</keyword>
<sequence>METTDTEGSLPVNLDIVKEEYSVQDEVAFVGEVQDVDQDKEGSLERTQFVVEEVQPDGRRKCTYCCPKCPKTFPARNNLTIHMKVHTFHDSLTCVTCGKTFKNRRRLLAHLKTHHDAKFECKECGKKFKSRTSMKPHILKVHHGMSDFEVSGKKLTCTVCREVFPTDWKYEKHRRTSHGGIVDVAPPIVEFVTREGVGDEGAFPCPKCPKVFRAQKFLGSHLRAHSDDQLVCDTCGKTFEERLSLVEHLKSHEFDAKKKLESHWFYHTAIRKHECSACGKKFKTLPALRTHYKFVHTDERPFVCNICGDAFKKRPDLRNHGLTHMELKVFDRIPCKLCGKTFKRPVYLKNHLRIYHAEKME</sequence>
<dbReference type="GO" id="GO:0005634">
    <property type="term" value="C:nucleus"/>
    <property type="evidence" value="ECO:0007669"/>
    <property type="project" value="UniProtKB-SubCell"/>
</dbReference>
<dbReference type="VEuPathDB" id="VectorBase:LLONM1_006224"/>
<proteinExistence type="predicted"/>
<dbReference type="Pfam" id="PF13894">
    <property type="entry name" value="zf-C2H2_4"/>
    <property type="match status" value="1"/>
</dbReference>
<evidence type="ECO:0000256" key="3">
    <source>
        <dbReference type="ARBA" id="ARBA00022737"/>
    </source>
</evidence>
<evidence type="ECO:0000256" key="6">
    <source>
        <dbReference type="ARBA" id="ARBA00023242"/>
    </source>
</evidence>
<dbReference type="SUPFAM" id="SSF57667">
    <property type="entry name" value="beta-beta-alpha zinc fingers"/>
    <property type="match status" value="5"/>
</dbReference>
<protein>
    <recommendedName>
        <fullName evidence="8">C2H2-type domain-containing protein</fullName>
    </recommendedName>
</protein>
<dbReference type="PANTHER" id="PTHR24409">
    <property type="entry name" value="ZINC FINGER PROTEIN 142"/>
    <property type="match status" value="1"/>
</dbReference>
<evidence type="ECO:0000313" key="10">
    <source>
        <dbReference type="Proteomes" id="UP000092461"/>
    </source>
</evidence>
<feature type="domain" description="C2H2-type" evidence="8">
    <location>
        <begin position="302"/>
        <end position="329"/>
    </location>
</feature>
<dbReference type="VEuPathDB" id="VectorBase:LLOJ009067"/>
<organism evidence="9 10">
    <name type="scientific">Lutzomyia longipalpis</name>
    <name type="common">Sand fly</name>
    <dbReference type="NCBI Taxonomy" id="7200"/>
    <lineage>
        <taxon>Eukaryota</taxon>
        <taxon>Metazoa</taxon>
        <taxon>Ecdysozoa</taxon>
        <taxon>Arthropoda</taxon>
        <taxon>Hexapoda</taxon>
        <taxon>Insecta</taxon>
        <taxon>Pterygota</taxon>
        <taxon>Neoptera</taxon>
        <taxon>Endopterygota</taxon>
        <taxon>Diptera</taxon>
        <taxon>Nematocera</taxon>
        <taxon>Psychodoidea</taxon>
        <taxon>Psychodidae</taxon>
        <taxon>Lutzomyia</taxon>
        <taxon>Lutzomyia</taxon>
    </lineage>
</organism>
<name>A0A1B0GKT2_LUTLO</name>
<feature type="domain" description="C2H2-type" evidence="8">
    <location>
        <begin position="230"/>
        <end position="257"/>
    </location>
</feature>
<comment type="subcellular location">
    <subcellularLocation>
        <location evidence="1">Nucleus</location>
    </subcellularLocation>
</comment>
<dbReference type="SMART" id="SM00355">
    <property type="entry name" value="ZnF_C2H2"/>
    <property type="match status" value="9"/>
</dbReference>
<dbReference type="Pfam" id="PF00096">
    <property type="entry name" value="zf-C2H2"/>
    <property type="match status" value="5"/>
</dbReference>
<keyword evidence="10" id="KW-1185">Reference proteome</keyword>
<keyword evidence="5" id="KW-0862">Zinc</keyword>
<dbReference type="Proteomes" id="UP000092461">
    <property type="component" value="Unassembled WGS sequence"/>
</dbReference>
<feature type="domain" description="C2H2-type" evidence="8">
    <location>
        <begin position="64"/>
        <end position="91"/>
    </location>
</feature>
<evidence type="ECO:0000256" key="1">
    <source>
        <dbReference type="ARBA" id="ARBA00004123"/>
    </source>
</evidence>
<keyword evidence="6" id="KW-0539">Nucleus</keyword>
<dbReference type="FunFam" id="3.30.160.60:FF:000145">
    <property type="entry name" value="Zinc finger protein 574"/>
    <property type="match status" value="1"/>
</dbReference>
<dbReference type="PROSITE" id="PS00028">
    <property type="entry name" value="ZINC_FINGER_C2H2_1"/>
    <property type="match status" value="9"/>
</dbReference>
<dbReference type="GO" id="GO:0000977">
    <property type="term" value="F:RNA polymerase II transcription regulatory region sequence-specific DNA binding"/>
    <property type="evidence" value="ECO:0007669"/>
    <property type="project" value="TreeGrafter"/>
</dbReference>
<dbReference type="PANTHER" id="PTHR24409:SF295">
    <property type="entry name" value="AZ2-RELATED"/>
    <property type="match status" value="1"/>
</dbReference>
<accession>A0A1B0GKT2</accession>
<reference evidence="9" key="1">
    <citation type="submission" date="2020-05" db="UniProtKB">
        <authorList>
            <consortium name="EnsemblMetazoa"/>
        </authorList>
    </citation>
    <scope>IDENTIFICATION</scope>
    <source>
        <strain evidence="9">Jacobina</strain>
    </source>
</reference>
<dbReference type="Pfam" id="PF13912">
    <property type="entry name" value="zf-C2H2_6"/>
    <property type="match status" value="2"/>
</dbReference>
<dbReference type="Gene3D" id="3.30.160.60">
    <property type="entry name" value="Classic Zinc Finger"/>
    <property type="match status" value="6"/>
</dbReference>
<keyword evidence="4 7" id="KW-0863">Zinc-finger</keyword>